<keyword evidence="1" id="KW-0175">Coiled coil</keyword>
<reference evidence="2 3" key="1">
    <citation type="journal article" date="2011" name="BMC Genomics">
        <title>Insight into cross-talk between intra-amoebal pathogens.</title>
        <authorList>
            <person name="Gimenez G."/>
            <person name="Bertelli C."/>
            <person name="Moliner C."/>
            <person name="Robert C."/>
            <person name="Raoult D."/>
            <person name="Fournier P.E."/>
            <person name="Greub G."/>
        </authorList>
    </citation>
    <scope>NUCLEOTIDE SEQUENCE [LARGE SCALE GENOMIC DNA]</scope>
    <source>
        <strain evidence="2 3">LLAP12</strain>
    </source>
</reference>
<dbReference type="HOGENOM" id="CLU_2180538_0_0_6"/>
<organism evidence="2 3">
    <name type="scientific">Legionella drancourtii LLAP12</name>
    <dbReference type="NCBI Taxonomy" id="658187"/>
    <lineage>
        <taxon>Bacteria</taxon>
        <taxon>Pseudomonadati</taxon>
        <taxon>Pseudomonadota</taxon>
        <taxon>Gammaproteobacteria</taxon>
        <taxon>Legionellales</taxon>
        <taxon>Legionellaceae</taxon>
        <taxon>Legionella</taxon>
    </lineage>
</organism>
<dbReference type="InParanoid" id="G9EJZ2"/>
<evidence type="ECO:0000313" key="3">
    <source>
        <dbReference type="Proteomes" id="UP000002770"/>
    </source>
</evidence>
<protein>
    <submittedName>
        <fullName evidence="2">Uncharacterized protein</fullName>
    </submittedName>
</protein>
<gene>
    <name evidence="2" type="ORF">LDG_5512</name>
</gene>
<dbReference type="RefSeq" id="WP_006869489.1">
    <property type="nucleotide sequence ID" value="NZ_JH413798.1"/>
</dbReference>
<feature type="coiled-coil region" evidence="1">
    <location>
        <begin position="21"/>
        <end position="48"/>
    </location>
</feature>
<evidence type="ECO:0000256" key="1">
    <source>
        <dbReference type="SAM" id="Coils"/>
    </source>
</evidence>
<evidence type="ECO:0000313" key="2">
    <source>
        <dbReference type="EMBL" id="EHL32552.1"/>
    </source>
</evidence>
<dbReference type="EMBL" id="JH413798">
    <property type="protein sequence ID" value="EHL32552.1"/>
    <property type="molecule type" value="Genomic_DNA"/>
</dbReference>
<dbReference type="STRING" id="658187.LDG_5512"/>
<name>G9EJZ2_9GAMM</name>
<accession>G9EJZ2</accession>
<dbReference type="AlphaFoldDB" id="G9EJZ2"/>
<proteinExistence type="predicted"/>
<sequence length="109" mass="12961">MAYQRFQLFNKLGGHVKKPSEEELREKVRELQDENNQLVGRKWELELQIASNDPNINTEELRHRLKNVEQQIDRGNYQEQLKELLTKIRDMEIERTGHSKINSGSPYTI</sequence>
<keyword evidence="3" id="KW-1185">Reference proteome</keyword>
<dbReference type="Proteomes" id="UP000002770">
    <property type="component" value="Unassembled WGS sequence"/>
</dbReference>